<sequence>MLKVGGERLEEYIHMIIKNVWQEEKVPKRWKESMTCPIHQEAERTRRAEPGLFVIFIDFNMGINGTKLDLLKSPPTPSSQARTCPKVRQLSVGDRVQARWYPTTCKPTWRLGTIMQKFGKLHYLVKLDSDGYSLKRHVNQLLRVTIDINSQPKTRVRFTSFLPSNIQPYNNDEQRRGPPVELQPEPPEVHPEPRPILRRS</sequence>
<evidence type="ECO:0000313" key="2">
    <source>
        <dbReference type="EMBL" id="KAF2891522.1"/>
    </source>
</evidence>
<keyword evidence="3" id="KW-1185">Reference proteome</keyword>
<dbReference type="AlphaFoldDB" id="A0A8K0G7K2"/>
<evidence type="ECO:0000256" key="1">
    <source>
        <dbReference type="SAM" id="MobiDB-lite"/>
    </source>
</evidence>
<reference evidence="2" key="1">
    <citation type="submission" date="2019-08" db="EMBL/GenBank/DDBJ databases">
        <title>The genome of the North American firefly Photinus pyralis.</title>
        <authorList>
            <consortium name="Photinus pyralis genome working group"/>
            <person name="Fallon T.R."/>
            <person name="Sander Lower S.E."/>
            <person name="Weng J.-K."/>
        </authorList>
    </citation>
    <scope>NUCLEOTIDE SEQUENCE</scope>
    <source>
        <strain evidence="2">TRF0915ILg1</strain>
        <tissue evidence="2">Whole body</tissue>
    </source>
</reference>
<feature type="region of interest" description="Disordered" evidence="1">
    <location>
        <begin position="163"/>
        <end position="200"/>
    </location>
</feature>
<evidence type="ECO:0000313" key="3">
    <source>
        <dbReference type="Proteomes" id="UP000801492"/>
    </source>
</evidence>
<proteinExistence type="predicted"/>
<dbReference type="Proteomes" id="UP000801492">
    <property type="component" value="Unassembled WGS sequence"/>
</dbReference>
<accession>A0A8K0G7K2</accession>
<name>A0A8K0G7K2_IGNLU</name>
<organism evidence="2 3">
    <name type="scientific">Ignelater luminosus</name>
    <name type="common">Cucubano</name>
    <name type="synonym">Pyrophorus luminosus</name>
    <dbReference type="NCBI Taxonomy" id="2038154"/>
    <lineage>
        <taxon>Eukaryota</taxon>
        <taxon>Metazoa</taxon>
        <taxon>Ecdysozoa</taxon>
        <taxon>Arthropoda</taxon>
        <taxon>Hexapoda</taxon>
        <taxon>Insecta</taxon>
        <taxon>Pterygota</taxon>
        <taxon>Neoptera</taxon>
        <taxon>Endopterygota</taxon>
        <taxon>Coleoptera</taxon>
        <taxon>Polyphaga</taxon>
        <taxon>Elateriformia</taxon>
        <taxon>Elateroidea</taxon>
        <taxon>Elateridae</taxon>
        <taxon>Agrypninae</taxon>
        <taxon>Pyrophorini</taxon>
        <taxon>Ignelater</taxon>
    </lineage>
</organism>
<feature type="non-terminal residue" evidence="2">
    <location>
        <position position="200"/>
    </location>
</feature>
<protein>
    <submittedName>
        <fullName evidence="2">Uncharacterized protein</fullName>
    </submittedName>
</protein>
<comment type="caution">
    <text evidence="2">The sequence shown here is derived from an EMBL/GenBank/DDBJ whole genome shotgun (WGS) entry which is preliminary data.</text>
</comment>
<dbReference type="EMBL" id="VTPC01029798">
    <property type="protein sequence ID" value="KAF2891522.1"/>
    <property type="molecule type" value="Genomic_DNA"/>
</dbReference>
<gene>
    <name evidence="2" type="ORF">ILUMI_14652</name>
</gene>
<feature type="compositionally biased region" description="Basic and acidic residues" evidence="1">
    <location>
        <begin position="187"/>
        <end position="200"/>
    </location>
</feature>